<keyword evidence="3" id="KW-1185">Reference proteome</keyword>
<accession>A0A2V0PCI6</accession>
<feature type="domain" description="Hemerythrin-like" evidence="1">
    <location>
        <begin position="32"/>
        <end position="108"/>
    </location>
</feature>
<gene>
    <name evidence="2" type="ORF">Rsub_10162</name>
</gene>
<evidence type="ECO:0000313" key="2">
    <source>
        <dbReference type="EMBL" id="GBF97561.1"/>
    </source>
</evidence>
<organism evidence="2 3">
    <name type="scientific">Raphidocelis subcapitata</name>
    <dbReference type="NCBI Taxonomy" id="307507"/>
    <lineage>
        <taxon>Eukaryota</taxon>
        <taxon>Viridiplantae</taxon>
        <taxon>Chlorophyta</taxon>
        <taxon>core chlorophytes</taxon>
        <taxon>Chlorophyceae</taxon>
        <taxon>CS clade</taxon>
        <taxon>Sphaeropleales</taxon>
        <taxon>Selenastraceae</taxon>
        <taxon>Raphidocelis</taxon>
    </lineage>
</organism>
<dbReference type="PANTHER" id="PTHR35585:SF1">
    <property type="entry name" value="HHE DOMAIN PROTEIN (AFU_ORTHOLOGUE AFUA_4G00730)"/>
    <property type="match status" value="1"/>
</dbReference>
<reference evidence="2 3" key="1">
    <citation type="journal article" date="2018" name="Sci. Rep.">
        <title>Raphidocelis subcapitata (=Pseudokirchneriella subcapitata) provides an insight into genome evolution and environmental adaptations in the Sphaeropleales.</title>
        <authorList>
            <person name="Suzuki S."/>
            <person name="Yamaguchi H."/>
            <person name="Nakajima N."/>
            <person name="Kawachi M."/>
        </authorList>
    </citation>
    <scope>NUCLEOTIDE SEQUENCE [LARGE SCALE GENOMIC DNA]</scope>
    <source>
        <strain evidence="2 3">NIES-35</strain>
    </source>
</reference>
<dbReference type="AlphaFoldDB" id="A0A2V0PCI6"/>
<sequence length="184" mass="20678">MFLISRPKSVVDLARALYKQYNMPYTSASQKQMLAYAIIREVVMHSATEEVVVYPAMRKYMGEGDGAEDLAWLSSNRVSHPSYDGRLQDVMSLLVDHMRQEEEQLLPMFASTEGVTPETLAQLGRWYEAVKRVAPTRRAGGARRRGPRPSMPNKPALVNFAANGAFAPLDYALDMLRFELAPPL</sequence>
<protein>
    <recommendedName>
        <fullName evidence="1">Hemerythrin-like domain-containing protein</fullName>
    </recommendedName>
</protein>
<name>A0A2V0PCI6_9CHLO</name>
<dbReference type="STRING" id="307507.A0A2V0PCI6"/>
<dbReference type="InterPro" id="IPR012312">
    <property type="entry name" value="Hemerythrin-like"/>
</dbReference>
<proteinExistence type="predicted"/>
<dbReference type="Proteomes" id="UP000247498">
    <property type="component" value="Unassembled WGS sequence"/>
</dbReference>
<dbReference type="InParanoid" id="A0A2V0PCI6"/>
<comment type="caution">
    <text evidence="2">The sequence shown here is derived from an EMBL/GenBank/DDBJ whole genome shotgun (WGS) entry which is preliminary data.</text>
</comment>
<evidence type="ECO:0000313" key="3">
    <source>
        <dbReference type="Proteomes" id="UP000247498"/>
    </source>
</evidence>
<dbReference type="Pfam" id="PF01814">
    <property type="entry name" value="Hemerythrin"/>
    <property type="match status" value="1"/>
</dbReference>
<dbReference type="OrthoDB" id="9983919at2759"/>
<evidence type="ECO:0000259" key="1">
    <source>
        <dbReference type="Pfam" id="PF01814"/>
    </source>
</evidence>
<dbReference type="EMBL" id="BDRX01000102">
    <property type="protein sequence ID" value="GBF97561.1"/>
    <property type="molecule type" value="Genomic_DNA"/>
</dbReference>
<dbReference type="PANTHER" id="PTHR35585">
    <property type="entry name" value="HHE DOMAIN PROTEIN (AFU_ORTHOLOGUE AFUA_4G00730)"/>
    <property type="match status" value="1"/>
</dbReference>